<dbReference type="GO" id="GO:0140662">
    <property type="term" value="F:ATP-dependent protein folding chaperone"/>
    <property type="evidence" value="ECO:0007669"/>
    <property type="project" value="InterPro"/>
</dbReference>
<evidence type="ECO:0000313" key="4">
    <source>
        <dbReference type="Proteomes" id="UP000054321"/>
    </source>
</evidence>
<organism evidence="3 4">
    <name type="scientific">Oidiodendron maius (strain Zn)</name>
    <dbReference type="NCBI Taxonomy" id="913774"/>
    <lineage>
        <taxon>Eukaryota</taxon>
        <taxon>Fungi</taxon>
        <taxon>Dikarya</taxon>
        <taxon>Ascomycota</taxon>
        <taxon>Pezizomycotina</taxon>
        <taxon>Leotiomycetes</taxon>
        <taxon>Leotiomycetes incertae sedis</taxon>
        <taxon>Myxotrichaceae</taxon>
        <taxon>Oidiodendron</taxon>
    </lineage>
</organism>
<evidence type="ECO:0000256" key="2">
    <source>
        <dbReference type="ARBA" id="ARBA00022840"/>
    </source>
</evidence>
<dbReference type="Proteomes" id="UP000054321">
    <property type="component" value="Unassembled WGS sequence"/>
</dbReference>
<dbReference type="HOGENOM" id="CLU_005965_10_4_1"/>
<dbReference type="EMBL" id="KN832882">
    <property type="protein sequence ID" value="KIM97128.1"/>
    <property type="molecule type" value="Genomic_DNA"/>
</dbReference>
<reference evidence="3 4" key="1">
    <citation type="submission" date="2014-04" db="EMBL/GenBank/DDBJ databases">
        <authorList>
            <consortium name="DOE Joint Genome Institute"/>
            <person name="Kuo A."/>
            <person name="Martino E."/>
            <person name="Perotto S."/>
            <person name="Kohler A."/>
            <person name="Nagy L.G."/>
            <person name="Floudas D."/>
            <person name="Copeland A."/>
            <person name="Barry K.W."/>
            <person name="Cichocki N."/>
            <person name="Veneault-Fourrey C."/>
            <person name="LaButti K."/>
            <person name="Lindquist E.A."/>
            <person name="Lipzen A."/>
            <person name="Lundell T."/>
            <person name="Morin E."/>
            <person name="Murat C."/>
            <person name="Sun H."/>
            <person name="Tunlid A."/>
            <person name="Henrissat B."/>
            <person name="Grigoriev I.V."/>
            <person name="Hibbett D.S."/>
            <person name="Martin F."/>
            <person name="Nordberg H.P."/>
            <person name="Cantor M.N."/>
            <person name="Hua S.X."/>
        </authorList>
    </citation>
    <scope>NUCLEOTIDE SEQUENCE [LARGE SCALE GENOMIC DNA]</scope>
    <source>
        <strain evidence="3 4">Zn</strain>
    </source>
</reference>
<dbReference type="OrthoDB" id="3434456at2759"/>
<dbReference type="STRING" id="913774.A0A0C3CE10"/>
<feature type="non-terminal residue" evidence="3">
    <location>
        <position position="134"/>
    </location>
</feature>
<feature type="non-terminal residue" evidence="3">
    <location>
        <position position="1"/>
    </location>
</feature>
<dbReference type="AlphaFoldDB" id="A0A0C3CE10"/>
<keyword evidence="4" id="KW-1185">Reference proteome</keyword>
<dbReference type="InterPro" id="IPR013126">
    <property type="entry name" value="Hsp_70_fam"/>
</dbReference>
<dbReference type="InParanoid" id="A0A0C3CE10"/>
<proteinExistence type="predicted"/>
<keyword evidence="1" id="KW-0547">Nucleotide-binding</keyword>
<dbReference type="Pfam" id="PF00012">
    <property type="entry name" value="HSP70"/>
    <property type="match status" value="1"/>
</dbReference>
<sequence>PLSLGIESGECIFTRMISRHTIWPIRSTRPFITIRDNQEKVMIRILEGERAMASGNRLLGTLELSGLPPEPQGALEITVVFEVDENMILTVMATEKESGRDTSLTISGFGMDRYTVDEVDAIVGKAEEYYEKDK</sequence>
<accession>A0A0C3CE10</accession>
<dbReference type="SUPFAM" id="SSF100920">
    <property type="entry name" value="Heat shock protein 70kD (HSP70), peptide-binding domain"/>
    <property type="match status" value="1"/>
</dbReference>
<name>A0A0C3CE10_OIDMZ</name>
<keyword evidence="2" id="KW-0067">ATP-binding</keyword>
<evidence type="ECO:0008006" key="5">
    <source>
        <dbReference type="Google" id="ProtNLM"/>
    </source>
</evidence>
<evidence type="ECO:0000313" key="3">
    <source>
        <dbReference type="EMBL" id="KIM97128.1"/>
    </source>
</evidence>
<dbReference type="InterPro" id="IPR029047">
    <property type="entry name" value="HSP70_peptide-bd_sf"/>
</dbReference>
<evidence type="ECO:0000256" key="1">
    <source>
        <dbReference type="ARBA" id="ARBA00022741"/>
    </source>
</evidence>
<protein>
    <recommendedName>
        <fullName evidence="5">Heat shock protein 70</fullName>
    </recommendedName>
</protein>
<dbReference type="Gene3D" id="2.60.34.10">
    <property type="entry name" value="Substrate Binding Domain Of DNAk, Chain A, domain 1"/>
    <property type="match status" value="1"/>
</dbReference>
<dbReference type="GO" id="GO:0005524">
    <property type="term" value="F:ATP binding"/>
    <property type="evidence" value="ECO:0007669"/>
    <property type="project" value="UniProtKB-KW"/>
</dbReference>
<reference evidence="4" key="2">
    <citation type="submission" date="2015-01" db="EMBL/GenBank/DDBJ databases">
        <title>Evolutionary Origins and Diversification of the Mycorrhizal Mutualists.</title>
        <authorList>
            <consortium name="DOE Joint Genome Institute"/>
            <consortium name="Mycorrhizal Genomics Consortium"/>
            <person name="Kohler A."/>
            <person name="Kuo A."/>
            <person name="Nagy L.G."/>
            <person name="Floudas D."/>
            <person name="Copeland A."/>
            <person name="Barry K.W."/>
            <person name="Cichocki N."/>
            <person name="Veneault-Fourrey C."/>
            <person name="LaButti K."/>
            <person name="Lindquist E.A."/>
            <person name="Lipzen A."/>
            <person name="Lundell T."/>
            <person name="Morin E."/>
            <person name="Murat C."/>
            <person name="Riley R."/>
            <person name="Ohm R."/>
            <person name="Sun H."/>
            <person name="Tunlid A."/>
            <person name="Henrissat B."/>
            <person name="Grigoriev I.V."/>
            <person name="Hibbett D.S."/>
            <person name="Martin F."/>
        </authorList>
    </citation>
    <scope>NUCLEOTIDE SEQUENCE [LARGE SCALE GENOMIC DNA]</scope>
    <source>
        <strain evidence="4">Zn</strain>
    </source>
</reference>
<gene>
    <name evidence="3" type="ORF">OIDMADRAFT_84238</name>
</gene>
<dbReference type="PANTHER" id="PTHR19375">
    <property type="entry name" value="HEAT SHOCK PROTEIN 70KDA"/>
    <property type="match status" value="1"/>
</dbReference>